<evidence type="ECO:0000259" key="3">
    <source>
        <dbReference type="Pfam" id="PF00156"/>
    </source>
</evidence>
<comment type="caution">
    <text evidence="4">The sequence shown here is derived from an EMBL/GenBank/DDBJ whole genome shotgun (WGS) entry which is preliminary data.</text>
</comment>
<sequence length="258" mass="26941">MTVLRHLTHTFSEALAAALALVLPVACAGCGAPDRSVCRACMTALAGGEGDVVHLSVDEPGSDPLEVWSAVPYHGVVSSLLSGLKESGRTDVVGVLAETLTPALRSAYTQTRARLPPGEPLHLTVAPSSRAAYRKRGYNPVELLAARARKGGTFCKDEAAPLSTTLRVRAVIADQAGLGVAARRDNLQGALGLRRRFSGGTLEGRHFLLVDDVITSGATLLECRRALQAAGASVWGAVTLAHTESRSGLSAVRHVHDG</sequence>
<evidence type="ECO:0000313" key="4">
    <source>
        <dbReference type="EMBL" id="MBM7473257.1"/>
    </source>
</evidence>
<keyword evidence="2" id="KW-0732">Signal</keyword>
<evidence type="ECO:0000256" key="2">
    <source>
        <dbReference type="SAM" id="SignalP"/>
    </source>
</evidence>
<protein>
    <submittedName>
        <fullName evidence="4">Amidophosphoribosyltransferase</fullName>
    </submittedName>
</protein>
<dbReference type="Proteomes" id="UP000776164">
    <property type="component" value="Unassembled WGS sequence"/>
</dbReference>
<name>A0ABS2L851_9MICO</name>
<dbReference type="PANTHER" id="PTHR47505:SF1">
    <property type="entry name" value="DNA UTILIZATION PROTEIN YHGH"/>
    <property type="match status" value="1"/>
</dbReference>
<dbReference type="EMBL" id="JAFBBU010000001">
    <property type="protein sequence ID" value="MBM7473257.1"/>
    <property type="molecule type" value="Genomic_DNA"/>
</dbReference>
<evidence type="ECO:0000313" key="5">
    <source>
        <dbReference type="Proteomes" id="UP000776164"/>
    </source>
</evidence>
<feature type="signal peptide" evidence="2">
    <location>
        <begin position="1"/>
        <end position="28"/>
    </location>
</feature>
<reference evidence="4 5" key="1">
    <citation type="submission" date="2021-01" db="EMBL/GenBank/DDBJ databases">
        <title>Sequencing the genomes of 1000 actinobacteria strains.</title>
        <authorList>
            <person name="Klenk H.-P."/>
        </authorList>
    </citation>
    <scope>NUCLEOTIDE SEQUENCE [LARGE SCALE GENOMIC DNA]</scope>
    <source>
        <strain evidence="4 5">DSM 13057</strain>
    </source>
</reference>
<dbReference type="CDD" id="cd06223">
    <property type="entry name" value="PRTases_typeI"/>
    <property type="match status" value="1"/>
</dbReference>
<dbReference type="SUPFAM" id="SSF53271">
    <property type="entry name" value="PRTase-like"/>
    <property type="match status" value="1"/>
</dbReference>
<dbReference type="RefSeq" id="WP_205110556.1">
    <property type="nucleotide sequence ID" value="NZ_BAAAHT010000014.1"/>
</dbReference>
<dbReference type="InterPro" id="IPR000836">
    <property type="entry name" value="PRTase_dom"/>
</dbReference>
<gene>
    <name evidence="4" type="ORF">JOE66_002891</name>
</gene>
<comment type="similarity">
    <text evidence="1">Belongs to the ComF/GntX family.</text>
</comment>
<dbReference type="InterPro" id="IPR029057">
    <property type="entry name" value="PRTase-like"/>
</dbReference>
<feature type="chain" id="PRO_5046031127" evidence="2">
    <location>
        <begin position="29"/>
        <end position="258"/>
    </location>
</feature>
<accession>A0ABS2L851</accession>
<dbReference type="Gene3D" id="3.40.50.2020">
    <property type="match status" value="1"/>
</dbReference>
<dbReference type="Pfam" id="PF00156">
    <property type="entry name" value="Pribosyltran"/>
    <property type="match status" value="1"/>
</dbReference>
<dbReference type="PANTHER" id="PTHR47505">
    <property type="entry name" value="DNA UTILIZATION PROTEIN YHGH"/>
    <property type="match status" value="1"/>
</dbReference>
<organism evidence="4 5">
    <name type="scientific">Subtercola frigoramans</name>
    <dbReference type="NCBI Taxonomy" id="120298"/>
    <lineage>
        <taxon>Bacteria</taxon>
        <taxon>Bacillati</taxon>
        <taxon>Actinomycetota</taxon>
        <taxon>Actinomycetes</taxon>
        <taxon>Micrococcales</taxon>
        <taxon>Microbacteriaceae</taxon>
        <taxon>Subtercola</taxon>
    </lineage>
</organism>
<keyword evidence="5" id="KW-1185">Reference proteome</keyword>
<feature type="domain" description="Phosphoribosyltransferase" evidence="3">
    <location>
        <begin position="201"/>
        <end position="243"/>
    </location>
</feature>
<dbReference type="InterPro" id="IPR051910">
    <property type="entry name" value="ComF/GntX_DNA_util-trans"/>
</dbReference>
<proteinExistence type="inferred from homology"/>
<evidence type="ECO:0000256" key="1">
    <source>
        <dbReference type="ARBA" id="ARBA00008007"/>
    </source>
</evidence>